<dbReference type="Gene3D" id="3.30.420.10">
    <property type="entry name" value="Ribonuclease H-like superfamily/Ribonuclease H"/>
    <property type="match status" value="1"/>
</dbReference>
<evidence type="ECO:0000256" key="2">
    <source>
        <dbReference type="ARBA" id="ARBA00022722"/>
    </source>
</evidence>
<dbReference type="PANTHER" id="PTHR13058:SF22">
    <property type="entry name" value="EXODEOXYRIBONUCLEASE III"/>
    <property type="match status" value="1"/>
</dbReference>
<keyword evidence="5" id="KW-0269">Exonuclease</keyword>
<feature type="domain" description="Exonuclease" evidence="8">
    <location>
        <begin position="264"/>
        <end position="441"/>
    </location>
</feature>
<proteinExistence type="inferred from homology"/>
<dbReference type="SUPFAM" id="SSF53098">
    <property type="entry name" value="Ribonuclease H-like"/>
    <property type="match status" value="1"/>
</dbReference>
<dbReference type="InterPro" id="IPR012337">
    <property type="entry name" value="RNaseH-like_sf"/>
</dbReference>
<dbReference type="PANTHER" id="PTHR13058">
    <property type="entry name" value="THREE PRIME REPAIR EXONUCLEASE 1, 2"/>
    <property type="match status" value="1"/>
</dbReference>
<evidence type="ECO:0000256" key="7">
    <source>
        <dbReference type="ARBA" id="ARBA00025769"/>
    </source>
</evidence>
<dbReference type="AlphaFoldDB" id="A0A8B6HLE8"/>
<dbReference type="Proteomes" id="UP000596742">
    <property type="component" value="Unassembled WGS sequence"/>
</dbReference>
<dbReference type="InterPro" id="IPR049012">
    <property type="entry name" value="Mutator_transp_dom"/>
</dbReference>
<evidence type="ECO:0000256" key="5">
    <source>
        <dbReference type="ARBA" id="ARBA00022839"/>
    </source>
</evidence>
<dbReference type="OrthoDB" id="6140795at2759"/>
<dbReference type="GO" id="GO:0046872">
    <property type="term" value="F:metal ion binding"/>
    <property type="evidence" value="ECO:0007669"/>
    <property type="project" value="UniProtKB-KW"/>
</dbReference>
<dbReference type="InterPro" id="IPR013520">
    <property type="entry name" value="Ribonucl_H"/>
</dbReference>
<dbReference type="GO" id="GO:0005737">
    <property type="term" value="C:cytoplasm"/>
    <property type="evidence" value="ECO:0007669"/>
    <property type="project" value="TreeGrafter"/>
</dbReference>
<evidence type="ECO:0000256" key="4">
    <source>
        <dbReference type="ARBA" id="ARBA00022801"/>
    </source>
</evidence>
<keyword evidence="4" id="KW-0378">Hydrolase</keyword>
<evidence type="ECO:0000313" key="9">
    <source>
        <dbReference type="EMBL" id="VDI81350.1"/>
    </source>
</evidence>
<comment type="cofactor">
    <cofactor evidence="1">
        <name>Mg(2+)</name>
        <dbReference type="ChEBI" id="CHEBI:18420"/>
    </cofactor>
</comment>
<gene>
    <name evidence="9" type="ORF">MGAL_10B019159</name>
</gene>
<keyword evidence="2" id="KW-0540">Nuclease</keyword>
<evidence type="ECO:0000256" key="6">
    <source>
        <dbReference type="ARBA" id="ARBA00022842"/>
    </source>
</evidence>
<dbReference type="CDD" id="cd06127">
    <property type="entry name" value="DEDDh"/>
    <property type="match status" value="1"/>
</dbReference>
<dbReference type="Pfam" id="PF20700">
    <property type="entry name" value="Mutator"/>
    <property type="match status" value="1"/>
</dbReference>
<dbReference type="SMART" id="SM00479">
    <property type="entry name" value="EXOIII"/>
    <property type="match status" value="1"/>
</dbReference>
<protein>
    <submittedName>
        <fullName evidence="9">Maternal protein exuperantia</fullName>
    </submittedName>
</protein>
<dbReference type="InterPro" id="IPR040393">
    <property type="entry name" value="TREX1/2"/>
</dbReference>
<sequence length="460" mass="51974">MEADMVAQMVKDLVVVEKINVSEIAGDDDSTGFEKIKKQMPHLEIEKTSDRNHIKKNVNSKLYELKNSKMHKEFTQKVLDSIQKNFSYMIDQNQGSEDGIKNGLKAITEHMFGNHTFCNVSWCGGLTKGDAYKHLNLPYGKDLTSKQLKADLEKIFQNKLLTKANQLSKLSSSQANESFNNTVASKAPKRLHYSGSASLGYRVCSAVLQKNEGYEYMSKVNEAAGLSPGNETLKRAAISLDNDVEEEIPEPLNIRIEGDMKSSPLVVFDLETTGLSRTSDIVQIAAYSEEKKFDTYVMPNKPISPEAAAITGITVVGNQMLYNKERVMHKSQFQALNDFIIYLSTFSKKPILVGHNIKRFDCHVLYNSLKSHMLWNEFCSYVHCFVDSLDLFKHVKPGLKSYSQTNLVHELLGETYEAHNAVDDTAILNKLISTKCDFDLYVQTLSFSCLYPYFCFFISM</sequence>
<evidence type="ECO:0000256" key="1">
    <source>
        <dbReference type="ARBA" id="ARBA00001946"/>
    </source>
</evidence>
<dbReference type="GO" id="GO:0003676">
    <property type="term" value="F:nucleic acid binding"/>
    <property type="evidence" value="ECO:0007669"/>
    <property type="project" value="InterPro"/>
</dbReference>
<evidence type="ECO:0000259" key="8">
    <source>
        <dbReference type="SMART" id="SM00479"/>
    </source>
</evidence>
<comment type="similarity">
    <text evidence="7">Belongs to the exonuclease superfamily. TREX family.</text>
</comment>
<name>A0A8B6HLE8_MYTGA</name>
<evidence type="ECO:0000256" key="3">
    <source>
        <dbReference type="ARBA" id="ARBA00022723"/>
    </source>
</evidence>
<dbReference type="Pfam" id="PF00929">
    <property type="entry name" value="RNase_T"/>
    <property type="match status" value="1"/>
</dbReference>
<dbReference type="EMBL" id="UYJE01010250">
    <property type="protein sequence ID" value="VDI81350.1"/>
    <property type="molecule type" value="Genomic_DNA"/>
</dbReference>
<keyword evidence="3" id="KW-0479">Metal-binding</keyword>
<dbReference type="InterPro" id="IPR036397">
    <property type="entry name" value="RNaseH_sf"/>
</dbReference>
<accession>A0A8B6HLE8</accession>
<dbReference type="GO" id="GO:0008296">
    <property type="term" value="F:3'-5'-DNA exonuclease activity"/>
    <property type="evidence" value="ECO:0007669"/>
    <property type="project" value="TreeGrafter"/>
</dbReference>
<keyword evidence="6" id="KW-0460">Magnesium</keyword>
<dbReference type="GO" id="GO:0006308">
    <property type="term" value="P:DNA catabolic process"/>
    <property type="evidence" value="ECO:0007669"/>
    <property type="project" value="TreeGrafter"/>
</dbReference>
<reference evidence="9" key="1">
    <citation type="submission" date="2018-11" db="EMBL/GenBank/DDBJ databases">
        <authorList>
            <person name="Alioto T."/>
            <person name="Alioto T."/>
        </authorList>
    </citation>
    <scope>NUCLEOTIDE SEQUENCE</scope>
</reference>
<comment type="caution">
    <text evidence="9">The sequence shown here is derived from an EMBL/GenBank/DDBJ whole genome shotgun (WGS) entry which is preliminary data.</text>
</comment>
<organism evidence="9 10">
    <name type="scientific">Mytilus galloprovincialis</name>
    <name type="common">Mediterranean mussel</name>
    <dbReference type="NCBI Taxonomy" id="29158"/>
    <lineage>
        <taxon>Eukaryota</taxon>
        <taxon>Metazoa</taxon>
        <taxon>Spiralia</taxon>
        <taxon>Lophotrochozoa</taxon>
        <taxon>Mollusca</taxon>
        <taxon>Bivalvia</taxon>
        <taxon>Autobranchia</taxon>
        <taxon>Pteriomorphia</taxon>
        <taxon>Mytilida</taxon>
        <taxon>Mytiloidea</taxon>
        <taxon>Mytilidae</taxon>
        <taxon>Mytilinae</taxon>
        <taxon>Mytilus</taxon>
    </lineage>
</organism>
<evidence type="ECO:0000313" key="10">
    <source>
        <dbReference type="Proteomes" id="UP000596742"/>
    </source>
</evidence>
<keyword evidence="10" id="KW-1185">Reference proteome</keyword>